<organism evidence="2">
    <name type="scientific">Anguilla anguilla</name>
    <name type="common">European freshwater eel</name>
    <name type="synonym">Muraena anguilla</name>
    <dbReference type="NCBI Taxonomy" id="7936"/>
    <lineage>
        <taxon>Eukaryota</taxon>
        <taxon>Metazoa</taxon>
        <taxon>Chordata</taxon>
        <taxon>Craniata</taxon>
        <taxon>Vertebrata</taxon>
        <taxon>Euteleostomi</taxon>
        <taxon>Actinopterygii</taxon>
        <taxon>Neopterygii</taxon>
        <taxon>Teleostei</taxon>
        <taxon>Anguilliformes</taxon>
        <taxon>Anguillidae</taxon>
        <taxon>Anguilla</taxon>
    </lineage>
</organism>
<accession>A0A0E9VUC6</accession>
<dbReference type="EMBL" id="GBXM01027719">
    <property type="protein sequence ID" value="JAH80858.1"/>
    <property type="molecule type" value="Transcribed_RNA"/>
</dbReference>
<sequence length="29" mass="3377">MAIFRYQHLTITLVLNYCFYLSLIQGAAL</sequence>
<reference evidence="2" key="1">
    <citation type="submission" date="2014-11" db="EMBL/GenBank/DDBJ databases">
        <authorList>
            <person name="Amaro Gonzalez C."/>
        </authorList>
    </citation>
    <scope>NUCLEOTIDE SEQUENCE</scope>
</reference>
<name>A0A0E9VUC6_ANGAN</name>
<proteinExistence type="predicted"/>
<evidence type="ECO:0000313" key="2">
    <source>
        <dbReference type="EMBL" id="JAH80858.1"/>
    </source>
</evidence>
<evidence type="ECO:0000256" key="1">
    <source>
        <dbReference type="SAM" id="Phobius"/>
    </source>
</evidence>
<protein>
    <submittedName>
        <fullName evidence="2">Uncharacterized protein</fullName>
    </submittedName>
</protein>
<keyword evidence="1" id="KW-1133">Transmembrane helix</keyword>
<keyword evidence="1" id="KW-0472">Membrane</keyword>
<dbReference type="EMBL" id="GBXM01042642">
    <property type="protein sequence ID" value="JAH65935.1"/>
    <property type="molecule type" value="Transcribed_RNA"/>
</dbReference>
<dbReference type="AlphaFoldDB" id="A0A0E9VUC6"/>
<keyword evidence="1" id="KW-0812">Transmembrane</keyword>
<reference evidence="2" key="2">
    <citation type="journal article" date="2015" name="Fish Shellfish Immunol.">
        <title>Early steps in the European eel (Anguilla anguilla)-Vibrio vulnificus interaction in the gills: Role of the RtxA13 toxin.</title>
        <authorList>
            <person name="Callol A."/>
            <person name="Pajuelo D."/>
            <person name="Ebbesson L."/>
            <person name="Teles M."/>
            <person name="MacKenzie S."/>
            <person name="Amaro C."/>
        </authorList>
    </citation>
    <scope>NUCLEOTIDE SEQUENCE</scope>
</reference>
<feature type="transmembrane region" description="Helical" evidence="1">
    <location>
        <begin position="6"/>
        <end position="24"/>
    </location>
</feature>